<reference evidence="4" key="1">
    <citation type="journal article" date="2019" name="Int. J. Syst. Evol. Microbiol.">
        <title>The Global Catalogue of Microorganisms (GCM) 10K type strain sequencing project: providing services to taxonomists for standard genome sequencing and annotation.</title>
        <authorList>
            <consortium name="The Broad Institute Genomics Platform"/>
            <consortium name="The Broad Institute Genome Sequencing Center for Infectious Disease"/>
            <person name="Wu L."/>
            <person name="Ma J."/>
        </authorList>
    </citation>
    <scope>NUCLEOTIDE SEQUENCE [LARGE SCALE GENOMIC DNA]</scope>
    <source>
        <strain evidence="4">CGMCC 1.12989</strain>
    </source>
</reference>
<dbReference type="Pfam" id="PF00160">
    <property type="entry name" value="Pro_isomerase"/>
    <property type="match status" value="1"/>
</dbReference>
<gene>
    <name evidence="3" type="ORF">ACFO0A_15065</name>
</gene>
<organism evidence="3 4">
    <name type="scientific">Novosphingobium tardum</name>
    <dbReference type="NCBI Taxonomy" id="1538021"/>
    <lineage>
        <taxon>Bacteria</taxon>
        <taxon>Pseudomonadati</taxon>
        <taxon>Pseudomonadota</taxon>
        <taxon>Alphaproteobacteria</taxon>
        <taxon>Sphingomonadales</taxon>
        <taxon>Sphingomonadaceae</taxon>
        <taxon>Novosphingobium</taxon>
    </lineage>
</organism>
<dbReference type="RefSeq" id="WP_379539963.1">
    <property type="nucleotide sequence ID" value="NZ_JBHSDR010000008.1"/>
</dbReference>
<protein>
    <submittedName>
        <fullName evidence="3">Peptidylprolyl isomerase</fullName>
        <ecNumber evidence="3">5.2.1.8</ecNumber>
    </submittedName>
</protein>
<dbReference type="GO" id="GO:0003755">
    <property type="term" value="F:peptidyl-prolyl cis-trans isomerase activity"/>
    <property type="evidence" value="ECO:0007669"/>
    <property type="project" value="UniProtKB-EC"/>
</dbReference>
<keyword evidence="4" id="KW-1185">Reference proteome</keyword>
<dbReference type="InterPro" id="IPR029000">
    <property type="entry name" value="Cyclophilin-like_dom_sf"/>
</dbReference>
<feature type="domain" description="PPIase cyclophilin-type" evidence="2">
    <location>
        <begin position="81"/>
        <end position="240"/>
    </location>
</feature>
<dbReference type="Proteomes" id="UP001595828">
    <property type="component" value="Unassembled WGS sequence"/>
</dbReference>
<dbReference type="Gene3D" id="2.40.100.10">
    <property type="entry name" value="Cyclophilin-like"/>
    <property type="match status" value="1"/>
</dbReference>
<feature type="chain" id="PRO_5047224827" evidence="1">
    <location>
        <begin position="22"/>
        <end position="317"/>
    </location>
</feature>
<name>A0ABV8RU59_9SPHN</name>
<dbReference type="InterPro" id="IPR002130">
    <property type="entry name" value="Cyclophilin-type_PPIase_dom"/>
</dbReference>
<dbReference type="EC" id="5.2.1.8" evidence="3"/>
<proteinExistence type="predicted"/>
<evidence type="ECO:0000313" key="3">
    <source>
        <dbReference type="EMBL" id="MFC4296374.1"/>
    </source>
</evidence>
<comment type="caution">
    <text evidence="3">The sequence shown here is derived from an EMBL/GenBank/DDBJ whole genome shotgun (WGS) entry which is preliminary data.</text>
</comment>
<keyword evidence="1" id="KW-0732">Signal</keyword>
<evidence type="ECO:0000256" key="1">
    <source>
        <dbReference type="SAM" id="SignalP"/>
    </source>
</evidence>
<evidence type="ECO:0000313" key="4">
    <source>
        <dbReference type="Proteomes" id="UP001595828"/>
    </source>
</evidence>
<accession>A0ABV8RU59</accession>
<evidence type="ECO:0000259" key="2">
    <source>
        <dbReference type="Pfam" id="PF00160"/>
    </source>
</evidence>
<dbReference type="SUPFAM" id="SSF50891">
    <property type="entry name" value="Cyclophilin-like"/>
    <property type="match status" value="1"/>
</dbReference>
<keyword evidence="3" id="KW-0413">Isomerase</keyword>
<feature type="signal peptide" evidence="1">
    <location>
        <begin position="1"/>
        <end position="21"/>
    </location>
</feature>
<sequence>MIRALATVAALCALVPICAFATEPAPQLAPGEIVSAASQSEWTRIAPEDLLVMELAADAAGKPRRVVIQLMPAPFSQGWIGNIRKLARAHWWDGLSVNRVQDNYVAQWGDADGEDKAKARALPRGLAVMTEDQYTVGGDAPGWQRFKDLTWPRGTISSYVAFDRGWPVAAEGTPDRVQRWPVHCYGMVGVGRNLAPDTGTGAELYAVIGHAPRHLDRNIALVGRVIEGIENLSSLPRGTGALGFYETPGERAQILSVRLGNELTAPSAYEYLSTDSASFLRYAQARANRRDAFFVRPAGGADICNIPVPVRRVPAAN</sequence>
<dbReference type="EMBL" id="JBHSDR010000008">
    <property type="protein sequence ID" value="MFC4296374.1"/>
    <property type="molecule type" value="Genomic_DNA"/>
</dbReference>